<evidence type="ECO:0000313" key="2">
    <source>
        <dbReference type="Proteomes" id="UP000031516"/>
    </source>
</evidence>
<protein>
    <submittedName>
        <fullName evidence="1">WGS project CCBQ000000000 data, contig 00098</fullName>
    </submittedName>
</protein>
<reference evidence="1 2" key="1">
    <citation type="submission" date="2014-03" db="EMBL/GenBank/DDBJ databases">
        <title>The genome of Kluyveromyces dobzhanskii.</title>
        <authorList>
            <person name="Nystedt B."/>
            <person name="Astrom S."/>
        </authorList>
    </citation>
    <scope>NUCLEOTIDE SEQUENCE [LARGE SCALE GENOMIC DNA]</scope>
    <source>
        <strain evidence="1 2">CBS 2104</strain>
    </source>
</reference>
<dbReference type="AlphaFoldDB" id="A0A0A8L302"/>
<sequence>MQRRSPVKKRPVLTTKNVNIIGHGKSITKPISTSNHGSPRRIRTKLDVERALQSSPVRQVSPVKKSSEDSSAFTFYEESEEDRALTLMKHLSLRRKAVHDENELELENINQKEPAAVRSPNRMNRGLAGKPRTPLQDLDIELFPGTIQYRNSQQEHRLNLHMSHPRKLPEYITPPRNAKLRDFFACQGDLNGANQPFSKTTDDINPNKVVRKLQFCIEENS</sequence>
<comment type="caution">
    <text evidence="1">The sequence shown here is derived from an EMBL/GenBank/DDBJ whole genome shotgun (WGS) entry which is preliminary data.</text>
</comment>
<proteinExistence type="predicted"/>
<organism evidence="1 2">
    <name type="scientific">Kluyveromyces dobzhanskii CBS 2104</name>
    <dbReference type="NCBI Taxonomy" id="1427455"/>
    <lineage>
        <taxon>Eukaryota</taxon>
        <taxon>Fungi</taxon>
        <taxon>Dikarya</taxon>
        <taxon>Ascomycota</taxon>
        <taxon>Saccharomycotina</taxon>
        <taxon>Saccharomycetes</taxon>
        <taxon>Saccharomycetales</taxon>
        <taxon>Saccharomycetaceae</taxon>
        <taxon>Kluyveromyces</taxon>
    </lineage>
</organism>
<accession>A0A0A8L302</accession>
<name>A0A0A8L302_9SACH</name>
<gene>
    <name evidence="1" type="ORF">KLDO_g1725</name>
</gene>
<keyword evidence="2" id="KW-1185">Reference proteome</keyword>
<dbReference type="EMBL" id="CCBQ010000025">
    <property type="protein sequence ID" value="CDO93428.1"/>
    <property type="molecule type" value="Genomic_DNA"/>
</dbReference>
<dbReference type="OrthoDB" id="4069241at2759"/>
<dbReference type="Proteomes" id="UP000031516">
    <property type="component" value="Unassembled WGS sequence"/>
</dbReference>
<evidence type="ECO:0000313" key="1">
    <source>
        <dbReference type="EMBL" id="CDO93428.1"/>
    </source>
</evidence>
<dbReference type="CDD" id="cd22876">
    <property type="entry name" value="Acm1_CIR"/>
    <property type="match status" value="1"/>
</dbReference>